<evidence type="ECO:0000256" key="10">
    <source>
        <dbReference type="ARBA" id="ARBA00023235"/>
    </source>
</evidence>
<dbReference type="PATRIC" id="fig|1497955.3.peg.875"/>
<keyword evidence="3 12" id="KW-0479">Metal-binding</keyword>
<dbReference type="GO" id="GO:0006310">
    <property type="term" value="P:DNA recombination"/>
    <property type="evidence" value="ECO:0007669"/>
    <property type="project" value="InterPro"/>
</dbReference>
<comment type="subunit">
    <text evidence="12">Component of the replication restart primosome.</text>
</comment>
<feature type="binding site" evidence="12">
    <location>
        <position position="430"/>
    </location>
    <ligand>
        <name>Zn(2+)</name>
        <dbReference type="ChEBI" id="CHEBI:29105"/>
        <label>2</label>
    </ligand>
</feature>
<feature type="binding site" evidence="12">
    <location>
        <position position="412"/>
    </location>
    <ligand>
        <name>Zn(2+)</name>
        <dbReference type="ChEBI" id="CHEBI:29105"/>
        <label>2</label>
    </ligand>
</feature>
<dbReference type="SUPFAM" id="SSF52540">
    <property type="entry name" value="P-loop containing nucleoside triphosphate hydrolases"/>
    <property type="match status" value="1"/>
</dbReference>
<dbReference type="PROSITE" id="PS51194">
    <property type="entry name" value="HELICASE_CTER"/>
    <property type="match status" value="1"/>
</dbReference>
<comment type="similarity">
    <text evidence="12">Belongs to the helicase family. PriA subfamily.</text>
</comment>
<comment type="cofactor">
    <cofactor evidence="12">
        <name>Zn(2+)</name>
        <dbReference type="ChEBI" id="CHEBI:29105"/>
    </cofactor>
    <text evidence="12">Binds 2 zinc ions per subunit.</text>
</comment>
<dbReference type="AlphaFoldDB" id="A0A133YAB6"/>
<dbReference type="GO" id="GO:0005524">
    <property type="term" value="F:ATP binding"/>
    <property type="evidence" value="ECO:0007669"/>
    <property type="project" value="UniProtKB-UniRule"/>
</dbReference>
<keyword evidence="2 12" id="KW-0235">DNA replication</keyword>
<dbReference type="FunFam" id="3.40.50.300:FF:000489">
    <property type="entry name" value="Primosome assembly protein PriA"/>
    <property type="match status" value="1"/>
</dbReference>
<dbReference type="GO" id="GO:0043138">
    <property type="term" value="F:3'-5' DNA helicase activity"/>
    <property type="evidence" value="ECO:0007669"/>
    <property type="project" value="UniProtKB-EC"/>
</dbReference>
<dbReference type="PROSITE" id="PS51192">
    <property type="entry name" value="HELICASE_ATP_BIND_1"/>
    <property type="match status" value="1"/>
</dbReference>
<evidence type="ECO:0000256" key="8">
    <source>
        <dbReference type="ARBA" id="ARBA00022840"/>
    </source>
</evidence>
<comment type="function">
    <text evidence="12">Initiates the restart of stalled replication forks, which reloads the replicative helicase on sites other than the origin of replication. Recognizes and binds to abandoned replication forks and remodels them to uncover a helicase loading site. Promotes assembly of the primosome at these replication forks.</text>
</comment>
<comment type="catalytic activity">
    <reaction evidence="11 12">
        <text>ATP + H2O = ADP + phosphate + H(+)</text>
        <dbReference type="Rhea" id="RHEA:13065"/>
        <dbReference type="ChEBI" id="CHEBI:15377"/>
        <dbReference type="ChEBI" id="CHEBI:15378"/>
        <dbReference type="ChEBI" id="CHEBI:30616"/>
        <dbReference type="ChEBI" id="CHEBI:43474"/>
        <dbReference type="ChEBI" id="CHEBI:456216"/>
        <dbReference type="EC" id="5.6.2.4"/>
    </reaction>
</comment>
<evidence type="ECO:0000256" key="7">
    <source>
        <dbReference type="ARBA" id="ARBA00022833"/>
    </source>
</evidence>
<dbReference type="InterPro" id="IPR014001">
    <property type="entry name" value="Helicase_ATP-bd"/>
</dbReference>
<proteinExistence type="inferred from homology"/>
<dbReference type="GO" id="GO:0006269">
    <property type="term" value="P:DNA replication, synthesis of primer"/>
    <property type="evidence" value="ECO:0007669"/>
    <property type="project" value="UniProtKB-KW"/>
</dbReference>
<dbReference type="Gene3D" id="3.40.1440.60">
    <property type="entry name" value="PriA, 3(prime) DNA-binding domain"/>
    <property type="match status" value="1"/>
</dbReference>
<keyword evidence="1 12" id="KW-0639">Primosome</keyword>
<keyword evidence="9 12" id="KW-0238">DNA-binding</keyword>
<dbReference type="Pfam" id="PF00271">
    <property type="entry name" value="Helicase_C"/>
    <property type="match status" value="1"/>
</dbReference>
<dbReference type="InterPro" id="IPR042115">
    <property type="entry name" value="PriA_3primeBD_sf"/>
</dbReference>
<dbReference type="PANTHER" id="PTHR30580:SF0">
    <property type="entry name" value="PRIMOSOMAL PROTEIN N"/>
    <property type="match status" value="1"/>
</dbReference>
<dbReference type="Pfam" id="PF18319">
    <property type="entry name" value="Zn_ribbon_PriA"/>
    <property type="match status" value="1"/>
</dbReference>
<feature type="binding site" evidence="12">
    <location>
        <position position="403"/>
    </location>
    <ligand>
        <name>Zn(2+)</name>
        <dbReference type="ChEBI" id="CHEBI:29105"/>
        <label>1</label>
    </ligand>
</feature>
<feature type="binding site" evidence="12">
    <location>
        <position position="446"/>
    </location>
    <ligand>
        <name>Zn(2+)</name>
        <dbReference type="ChEBI" id="CHEBI:29105"/>
        <label>1</label>
    </ligand>
</feature>
<dbReference type="InterPro" id="IPR011545">
    <property type="entry name" value="DEAD/DEAH_box_helicase_dom"/>
</dbReference>
<feature type="binding site" evidence="12">
    <location>
        <position position="443"/>
    </location>
    <ligand>
        <name>Zn(2+)</name>
        <dbReference type="ChEBI" id="CHEBI:29105"/>
        <label>1</label>
    </ligand>
</feature>
<keyword evidence="5 12" id="KW-0378">Hydrolase</keyword>
<evidence type="ECO:0000256" key="1">
    <source>
        <dbReference type="ARBA" id="ARBA00022515"/>
    </source>
</evidence>
<feature type="binding site" evidence="12">
    <location>
        <position position="406"/>
    </location>
    <ligand>
        <name>Zn(2+)</name>
        <dbReference type="ChEBI" id="CHEBI:29105"/>
        <label>1</label>
    </ligand>
</feature>
<reference evidence="16" key="1">
    <citation type="submission" date="2016-01" db="EMBL/GenBank/DDBJ databases">
        <authorList>
            <person name="Mitreva M."/>
            <person name="Pepin K.H."/>
            <person name="Mihindukulasuriya K.A."/>
            <person name="Fulton R."/>
            <person name="Fronick C."/>
            <person name="O'Laughlin M."/>
            <person name="Miner T."/>
            <person name="Herter B."/>
            <person name="Rosa B.A."/>
            <person name="Cordes M."/>
            <person name="Tomlinson C."/>
            <person name="Wollam A."/>
            <person name="Palsikar V.B."/>
            <person name="Mardis E.R."/>
            <person name="Wilson R.K."/>
        </authorList>
    </citation>
    <scope>NUCLEOTIDE SEQUENCE [LARGE SCALE GENOMIC DNA]</scope>
    <source>
        <strain evidence="16">KA00274</strain>
    </source>
</reference>
<comment type="caution">
    <text evidence="15">The sequence shown here is derived from an EMBL/GenBank/DDBJ whole genome shotgun (WGS) entry which is preliminary data.</text>
</comment>
<keyword evidence="16" id="KW-1185">Reference proteome</keyword>
<keyword evidence="6 12" id="KW-0347">Helicase</keyword>
<evidence type="ECO:0000256" key="12">
    <source>
        <dbReference type="HAMAP-Rule" id="MF_00983"/>
    </source>
</evidence>
<dbReference type="GO" id="GO:0006270">
    <property type="term" value="P:DNA replication initiation"/>
    <property type="evidence" value="ECO:0007669"/>
    <property type="project" value="TreeGrafter"/>
</dbReference>
<name>A0A133YAB6_9FIRM</name>
<dbReference type="Gene3D" id="3.40.50.300">
    <property type="entry name" value="P-loop containing nucleotide triphosphate hydrolases"/>
    <property type="match status" value="2"/>
</dbReference>
<keyword evidence="10 12" id="KW-0413">Isomerase</keyword>
<evidence type="ECO:0000256" key="6">
    <source>
        <dbReference type="ARBA" id="ARBA00022806"/>
    </source>
</evidence>
<evidence type="ECO:0000256" key="4">
    <source>
        <dbReference type="ARBA" id="ARBA00022741"/>
    </source>
</evidence>
<dbReference type="GO" id="GO:1990077">
    <property type="term" value="C:primosome complex"/>
    <property type="evidence" value="ECO:0007669"/>
    <property type="project" value="UniProtKB-UniRule"/>
</dbReference>
<protein>
    <recommendedName>
        <fullName evidence="12">Replication restart protein PriA</fullName>
    </recommendedName>
    <alternativeName>
        <fullName evidence="12">ATP-dependent DNA helicase PriA</fullName>
        <ecNumber evidence="12">5.6.2.4</ecNumber>
    </alternativeName>
    <alternativeName>
        <fullName evidence="12">DNA 3'-5' helicase PriA</fullName>
    </alternativeName>
</protein>
<feature type="binding site" evidence="12">
    <location>
        <position position="415"/>
    </location>
    <ligand>
        <name>Zn(2+)</name>
        <dbReference type="ChEBI" id="CHEBI:29105"/>
        <label>2</label>
    </ligand>
</feature>
<dbReference type="OrthoDB" id="9759544at2"/>
<dbReference type="Proteomes" id="UP000070080">
    <property type="component" value="Unassembled WGS sequence"/>
</dbReference>
<dbReference type="EMBL" id="LSCV01000031">
    <property type="protein sequence ID" value="KXB40094.1"/>
    <property type="molecule type" value="Genomic_DNA"/>
</dbReference>
<dbReference type="GO" id="GO:0003677">
    <property type="term" value="F:DNA binding"/>
    <property type="evidence" value="ECO:0007669"/>
    <property type="project" value="UniProtKB-UniRule"/>
</dbReference>
<dbReference type="SMART" id="SM00490">
    <property type="entry name" value="HELICc"/>
    <property type="match status" value="1"/>
</dbReference>
<dbReference type="NCBIfam" id="TIGR00595">
    <property type="entry name" value="priA"/>
    <property type="match status" value="1"/>
</dbReference>
<evidence type="ECO:0000313" key="16">
    <source>
        <dbReference type="Proteomes" id="UP000070080"/>
    </source>
</evidence>
<dbReference type="InterPro" id="IPR041222">
    <property type="entry name" value="PriA_3primeBD"/>
</dbReference>
<dbReference type="RefSeq" id="WP_066714273.1">
    <property type="nucleotide sequence ID" value="NZ_JARFNM010000001.1"/>
</dbReference>
<feature type="domain" description="Helicase ATP-binding" evidence="13">
    <location>
        <begin position="174"/>
        <end position="341"/>
    </location>
</feature>
<dbReference type="GO" id="GO:0006302">
    <property type="term" value="P:double-strand break repair"/>
    <property type="evidence" value="ECO:0007669"/>
    <property type="project" value="InterPro"/>
</dbReference>
<dbReference type="EC" id="5.6.2.4" evidence="12"/>
<dbReference type="Pfam" id="PF17764">
    <property type="entry name" value="PriA_3primeBD"/>
    <property type="match status" value="1"/>
</dbReference>
<dbReference type="InterPro" id="IPR001650">
    <property type="entry name" value="Helicase_C-like"/>
</dbReference>
<dbReference type="Pfam" id="PF00270">
    <property type="entry name" value="DEAD"/>
    <property type="match status" value="1"/>
</dbReference>
<dbReference type="InterPro" id="IPR005259">
    <property type="entry name" value="PriA"/>
</dbReference>
<evidence type="ECO:0000259" key="13">
    <source>
        <dbReference type="PROSITE" id="PS51192"/>
    </source>
</evidence>
<dbReference type="HAMAP" id="MF_00983">
    <property type="entry name" value="PriA"/>
    <property type="match status" value="1"/>
</dbReference>
<dbReference type="GO" id="GO:0008270">
    <property type="term" value="F:zinc ion binding"/>
    <property type="evidence" value="ECO:0007669"/>
    <property type="project" value="UniProtKB-UniRule"/>
</dbReference>
<feature type="binding site" evidence="12">
    <location>
        <position position="433"/>
    </location>
    <ligand>
        <name>Zn(2+)</name>
        <dbReference type="ChEBI" id="CHEBI:29105"/>
        <label>2</label>
    </ligand>
</feature>
<dbReference type="InterPro" id="IPR027417">
    <property type="entry name" value="P-loop_NTPase"/>
</dbReference>
<accession>A0A133YAB6</accession>
<evidence type="ECO:0000256" key="11">
    <source>
        <dbReference type="ARBA" id="ARBA00048988"/>
    </source>
</evidence>
<gene>
    <name evidence="12" type="primary">priA</name>
    <name evidence="15" type="ORF">HMPREF1872_00904</name>
</gene>
<evidence type="ECO:0000256" key="5">
    <source>
        <dbReference type="ARBA" id="ARBA00022801"/>
    </source>
</evidence>
<keyword evidence="4 12" id="KW-0547">Nucleotide-binding</keyword>
<evidence type="ECO:0000256" key="3">
    <source>
        <dbReference type="ARBA" id="ARBA00022723"/>
    </source>
</evidence>
<evidence type="ECO:0000313" key="15">
    <source>
        <dbReference type="EMBL" id="KXB40094.1"/>
    </source>
</evidence>
<evidence type="ECO:0000256" key="9">
    <source>
        <dbReference type="ARBA" id="ARBA00023125"/>
    </source>
</evidence>
<evidence type="ECO:0000256" key="2">
    <source>
        <dbReference type="ARBA" id="ARBA00022705"/>
    </source>
</evidence>
<keyword evidence="8 12" id="KW-0067">ATP-binding</keyword>
<evidence type="ECO:0000259" key="14">
    <source>
        <dbReference type="PROSITE" id="PS51194"/>
    </source>
</evidence>
<sequence>MEAISVTVSILKNKFQQQLLYRLPLNLLPADLATSSFGELSERLVGTLVAVPLGKGNQLQAAIVWEVKGLEAETKLNLKDVASLISKEPALTAKQLDLAKLIAWRYQCSLAHALNLFLVREELKIKANSVKRKSTVPKYQRYIAKIVAELEPTEQAKLKLEPTLTEEQEMALKAISQAKIREFLLHGVTGSGKTEIYLQLAKQVLAKGKTCLILVPEINLSYPMIQTFSLRFPNLCGIWHSQMSAGEKLSCKQAIKDGQIKILIGTRSALFSNLDKIGLIVIDEEHDSSYQSETIPHYQTASIARLLLRMQPDACLILASATPDVSTYYRASTAKSQLIELKERVHKQALPKIDLVDLRLEANTISQLILAKRTEQAIQNCLNLGEQVLLLLNRRGYNVCYLCKDCGQAMQCERCDFRLVYHQNINKLLCHYCGKTYALPSHCPKCKTGSLINFGFGTEKLEEYLQMHFKDAKIARLDQDVSQKKQAANQILSAFKRGEYQILLGTQMIAKGHDFANIGLVCILAIDSILAMPDYQAEECCFQLITQAAGRAGRQGQAAHVLLQTFDPKQACLQAAINNDYAGFYKQQLIWRKRLGLPPFQALGMLKLQIKHKTLNASELNEFLQRVNNTLQSLCLAINQEKPNYGVMIWPSSLSNWRKINQEYSLIVKVSSKAEAAIAYLYHKLQQQKLPLPVSFSLYFAD</sequence>
<dbReference type="InterPro" id="IPR040498">
    <property type="entry name" value="PriA_CRR"/>
</dbReference>
<organism evidence="15 16">
    <name type="scientific">Amygdalobacter nucleatus</name>
    <dbReference type="NCBI Taxonomy" id="3029274"/>
    <lineage>
        <taxon>Bacteria</taxon>
        <taxon>Bacillati</taxon>
        <taxon>Bacillota</taxon>
        <taxon>Clostridia</taxon>
        <taxon>Eubacteriales</taxon>
        <taxon>Oscillospiraceae</taxon>
        <taxon>Amygdalobacter</taxon>
    </lineage>
</organism>
<feature type="domain" description="Helicase C-terminal" evidence="14">
    <location>
        <begin position="438"/>
        <end position="592"/>
    </location>
</feature>
<dbReference type="SMART" id="SM00487">
    <property type="entry name" value="DEXDc"/>
    <property type="match status" value="1"/>
</dbReference>
<comment type="catalytic activity">
    <reaction evidence="12">
        <text>Couples ATP hydrolysis with the unwinding of duplex DNA by translocating in the 3'-5' direction.</text>
        <dbReference type="EC" id="5.6.2.4"/>
    </reaction>
</comment>
<dbReference type="STRING" id="1497955.HMPREF1872_00904"/>
<dbReference type="PANTHER" id="PTHR30580">
    <property type="entry name" value="PRIMOSOMAL PROTEIN N"/>
    <property type="match status" value="1"/>
</dbReference>
<keyword evidence="7 12" id="KW-0862">Zinc</keyword>
<dbReference type="GO" id="GO:0016887">
    <property type="term" value="F:ATP hydrolysis activity"/>
    <property type="evidence" value="ECO:0007669"/>
    <property type="project" value="RHEA"/>
</dbReference>